<proteinExistence type="predicted"/>
<feature type="transmembrane region" description="Helical" evidence="5">
    <location>
        <begin position="161"/>
        <end position="179"/>
    </location>
</feature>
<evidence type="ECO:0000256" key="1">
    <source>
        <dbReference type="ARBA" id="ARBA00022475"/>
    </source>
</evidence>
<dbReference type="GeneID" id="98916815"/>
<reference evidence="6 7" key="1">
    <citation type="submission" date="2019-03" db="EMBL/GenBank/DDBJ databases">
        <title>Genomic Encyclopedia of Type Strains, Phase IV (KMG-IV): sequencing the most valuable type-strain genomes for metagenomic binning, comparative biology and taxonomic classification.</title>
        <authorList>
            <person name="Goeker M."/>
        </authorList>
    </citation>
    <scope>NUCLEOTIDE SEQUENCE [LARGE SCALE GENOMIC DNA]</scope>
    <source>
        <strain evidence="6 7">DSM 29487</strain>
    </source>
</reference>
<keyword evidence="4 5" id="KW-0472">Membrane</keyword>
<evidence type="ECO:0000256" key="2">
    <source>
        <dbReference type="ARBA" id="ARBA00022692"/>
    </source>
</evidence>
<keyword evidence="7" id="KW-1185">Reference proteome</keyword>
<protein>
    <submittedName>
        <fullName evidence="6">Putative Mn2+ efflux pump MntP</fullName>
    </submittedName>
</protein>
<feature type="transmembrane region" description="Helical" evidence="5">
    <location>
        <begin position="99"/>
        <end position="117"/>
    </location>
</feature>
<dbReference type="Proteomes" id="UP000295515">
    <property type="component" value="Unassembled WGS sequence"/>
</dbReference>
<keyword evidence="1" id="KW-1003">Cell membrane</keyword>
<name>A0A4R3YG29_9FIRM</name>
<dbReference type="PANTHER" id="PTHR35529:SF2">
    <property type="entry name" value="SPORULATION PROTEIN YTAF-RELATED"/>
    <property type="match status" value="1"/>
</dbReference>
<comment type="caution">
    <text evidence="6">The sequence shown here is derived from an EMBL/GenBank/DDBJ whole genome shotgun (WGS) entry which is preliminary data.</text>
</comment>
<evidence type="ECO:0000256" key="5">
    <source>
        <dbReference type="SAM" id="Phobius"/>
    </source>
</evidence>
<dbReference type="PANTHER" id="PTHR35529">
    <property type="entry name" value="MANGANESE EFFLUX PUMP MNTP-RELATED"/>
    <property type="match status" value="1"/>
</dbReference>
<dbReference type="EMBL" id="SMCQ01000036">
    <property type="protein sequence ID" value="TCV91090.1"/>
    <property type="molecule type" value="Genomic_DNA"/>
</dbReference>
<feature type="transmembrane region" description="Helical" evidence="5">
    <location>
        <begin position="37"/>
        <end position="57"/>
    </location>
</feature>
<dbReference type="Pfam" id="PF02659">
    <property type="entry name" value="Mntp"/>
    <property type="match status" value="1"/>
</dbReference>
<evidence type="ECO:0000313" key="7">
    <source>
        <dbReference type="Proteomes" id="UP000295515"/>
    </source>
</evidence>
<feature type="transmembrane region" description="Helical" evidence="5">
    <location>
        <begin position="69"/>
        <end position="87"/>
    </location>
</feature>
<evidence type="ECO:0000313" key="6">
    <source>
        <dbReference type="EMBL" id="TCV91090.1"/>
    </source>
</evidence>
<dbReference type="RefSeq" id="WP_066450096.1">
    <property type="nucleotide sequence ID" value="NZ_JANKBF010000030.1"/>
</dbReference>
<organism evidence="6 7">
    <name type="scientific">Longibaculum muris</name>
    <dbReference type="NCBI Taxonomy" id="1796628"/>
    <lineage>
        <taxon>Bacteria</taxon>
        <taxon>Bacillati</taxon>
        <taxon>Bacillota</taxon>
        <taxon>Erysipelotrichia</taxon>
        <taxon>Erysipelotrichales</taxon>
        <taxon>Coprobacillaceae</taxon>
        <taxon>Longibaculum</taxon>
    </lineage>
</organism>
<sequence length="180" mass="20297">MHLLSVVFLVVSANIDSLLISLSYRLRNIHISFQNNLIITFLTTLGTYLSMVLGSYCQHLFSLKIANEIGAFLLILISFIMMIQSHHEEHAYFIATDLSLKQALFLGLTLSINNLGLSFSGSLTGLPCLFTCLMTFIVSCCFIFISQMIGQLSLFHCLDHYAPFLTSLLILFIGLYEFFF</sequence>
<accession>A0A4R3YG29</accession>
<keyword evidence="2 5" id="KW-0812">Transmembrane</keyword>
<dbReference type="AlphaFoldDB" id="A0A4R3YG29"/>
<keyword evidence="3 5" id="KW-1133">Transmembrane helix</keyword>
<evidence type="ECO:0000256" key="3">
    <source>
        <dbReference type="ARBA" id="ARBA00022989"/>
    </source>
</evidence>
<dbReference type="InterPro" id="IPR003810">
    <property type="entry name" value="Mntp/YtaF"/>
</dbReference>
<feature type="transmembrane region" description="Helical" evidence="5">
    <location>
        <begin position="129"/>
        <end position="149"/>
    </location>
</feature>
<gene>
    <name evidence="6" type="ORF">EDD60_13627</name>
</gene>
<evidence type="ECO:0000256" key="4">
    <source>
        <dbReference type="ARBA" id="ARBA00023136"/>
    </source>
</evidence>